<reference evidence="2 3" key="1">
    <citation type="journal article" date="2019" name="Int. J. Syst. Evol. Microbiol.">
        <title>The Global Catalogue of Microorganisms (GCM) 10K type strain sequencing project: providing services to taxonomists for standard genome sequencing and annotation.</title>
        <authorList>
            <consortium name="The Broad Institute Genomics Platform"/>
            <consortium name="The Broad Institute Genome Sequencing Center for Infectious Disease"/>
            <person name="Wu L."/>
            <person name="Ma J."/>
        </authorList>
    </citation>
    <scope>NUCLEOTIDE SEQUENCE [LARGE SCALE GENOMIC DNA]</scope>
    <source>
        <strain evidence="2 3">JCM 14718</strain>
    </source>
</reference>
<evidence type="ECO:0000313" key="3">
    <source>
        <dbReference type="Proteomes" id="UP001500618"/>
    </source>
</evidence>
<accession>A0ABN2J7M4</accession>
<evidence type="ECO:0000256" key="1">
    <source>
        <dbReference type="SAM" id="MobiDB-lite"/>
    </source>
</evidence>
<dbReference type="Proteomes" id="UP001500618">
    <property type="component" value="Unassembled WGS sequence"/>
</dbReference>
<comment type="caution">
    <text evidence="2">The sequence shown here is derived from an EMBL/GenBank/DDBJ whole genome shotgun (WGS) entry which is preliminary data.</text>
</comment>
<evidence type="ECO:0008006" key="4">
    <source>
        <dbReference type="Google" id="ProtNLM"/>
    </source>
</evidence>
<protein>
    <recommendedName>
        <fullName evidence="4">Ankyrin repeat domain-containing protein</fullName>
    </recommendedName>
</protein>
<sequence>MTGWVPNEPESPLVSATHQDRRNVPAVGAAVDGNARVALVLLRRGVQQSRVDALDLARAAKKEGDQVRTAHFVGKTQAYQAILDMIDIEIDNEPEQRSVGRPASRRAERS</sequence>
<feature type="region of interest" description="Disordered" evidence="1">
    <location>
        <begin position="1"/>
        <end position="20"/>
    </location>
</feature>
<evidence type="ECO:0000313" key="2">
    <source>
        <dbReference type="EMBL" id="GAA1718910.1"/>
    </source>
</evidence>
<gene>
    <name evidence="2" type="ORF">GCM10009765_79140</name>
</gene>
<organism evidence="2 3">
    <name type="scientific">Fodinicola feengrottensis</name>
    <dbReference type="NCBI Taxonomy" id="435914"/>
    <lineage>
        <taxon>Bacteria</taxon>
        <taxon>Bacillati</taxon>
        <taxon>Actinomycetota</taxon>
        <taxon>Actinomycetes</taxon>
        <taxon>Mycobacteriales</taxon>
        <taxon>Fodinicola</taxon>
    </lineage>
</organism>
<proteinExistence type="predicted"/>
<name>A0ABN2J7M4_9ACTN</name>
<dbReference type="RefSeq" id="WP_163570062.1">
    <property type="nucleotide sequence ID" value="NZ_BAAANY010000043.1"/>
</dbReference>
<dbReference type="EMBL" id="BAAANY010000043">
    <property type="protein sequence ID" value="GAA1718910.1"/>
    <property type="molecule type" value="Genomic_DNA"/>
</dbReference>
<keyword evidence="3" id="KW-1185">Reference proteome</keyword>
<feature type="region of interest" description="Disordered" evidence="1">
    <location>
        <begin position="91"/>
        <end position="110"/>
    </location>
</feature>